<name>A0A1A9W4L6_9MUSC</name>
<keyword evidence="2" id="KW-1185">Reference proteome</keyword>
<dbReference type="Proteomes" id="UP000091820">
    <property type="component" value="Unassembled WGS sequence"/>
</dbReference>
<reference evidence="1" key="2">
    <citation type="submission" date="2020-05" db="UniProtKB">
        <authorList>
            <consortium name="EnsemblMetazoa"/>
        </authorList>
    </citation>
    <scope>IDENTIFICATION</scope>
    <source>
        <strain evidence="1">IAEA</strain>
    </source>
</reference>
<protein>
    <submittedName>
        <fullName evidence="1">Uncharacterized protein</fullName>
    </submittedName>
</protein>
<dbReference type="Pfam" id="PF08524">
    <property type="entry name" value="rRNA_processing"/>
    <property type="match status" value="1"/>
</dbReference>
<proteinExistence type="predicted"/>
<dbReference type="STRING" id="37001.A0A1A9W4L6"/>
<reference evidence="2" key="1">
    <citation type="submission" date="2014-03" db="EMBL/GenBank/DDBJ databases">
        <authorList>
            <person name="Aksoy S."/>
            <person name="Warren W."/>
            <person name="Wilson R.K."/>
        </authorList>
    </citation>
    <scope>NUCLEOTIDE SEQUENCE [LARGE SCALE GENOMIC DNA]</scope>
    <source>
        <strain evidence="2">IAEA</strain>
    </source>
</reference>
<dbReference type="InterPro" id="IPR013730">
    <property type="entry name" value="Fyv7/TAP26"/>
</dbReference>
<dbReference type="AlphaFoldDB" id="A0A1A9W4L6"/>
<accession>A0A1A9W4L6</accession>
<sequence length="184" mass="22272">MNCWKKRKKNFVNITETLELLYFKIKLKYKMVNNRNPRLKVKQKLQTKTKVKKMAYKDFRGNRAQFDKKLTKVEERKALRSQKAFELAEKRDKEKAEKEQRIKAYKKKRLERTKIFNKRTQKGQPLMKDQGELERMRCCILCKYRTRAFTFFASILQYVSGLTGDQHGDNSRYYVFRFSIVSLD</sequence>
<dbReference type="EnsemblMetazoa" id="GBRI006109-RA">
    <property type="protein sequence ID" value="GBRI006109-PA"/>
    <property type="gene ID" value="GBRI006109"/>
</dbReference>
<evidence type="ECO:0000313" key="2">
    <source>
        <dbReference type="Proteomes" id="UP000091820"/>
    </source>
</evidence>
<organism evidence="1 2">
    <name type="scientific">Glossina brevipalpis</name>
    <dbReference type="NCBI Taxonomy" id="37001"/>
    <lineage>
        <taxon>Eukaryota</taxon>
        <taxon>Metazoa</taxon>
        <taxon>Ecdysozoa</taxon>
        <taxon>Arthropoda</taxon>
        <taxon>Hexapoda</taxon>
        <taxon>Insecta</taxon>
        <taxon>Pterygota</taxon>
        <taxon>Neoptera</taxon>
        <taxon>Endopterygota</taxon>
        <taxon>Diptera</taxon>
        <taxon>Brachycera</taxon>
        <taxon>Muscomorpha</taxon>
        <taxon>Hippoboscoidea</taxon>
        <taxon>Glossinidae</taxon>
        <taxon>Glossina</taxon>
    </lineage>
</organism>
<dbReference type="VEuPathDB" id="VectorBase:GBRI006109"/>
<evidence type="ECO:0000313" key="1">
    <source>
        <dbReference type="EnsemblMetazoa" id="GBRI006109-PA"/>
    </source>
</evidence>